<evidence type="ECO:0000259" key="10">
    <source>
        <dbReference type="PROSITE" id="PS50268"/>
    </source>
</evidence>
<dbReference type="SMART" id="SM00353">
    <property type="entry name" value="HLH"/>
    <property type="match status" value="1"/>
</dbReference>
<dbReference type="Gene3D" id="2.60.40.60">
    <property type="entry name" value="Cadherins"/>
    <property type="match status" value="1"/>
</dbReference>
<evidence type="ECO:0000256" key="1">
    <source>
        <dbReference type="ARBA" id="ARBA00004123"/>
    </source>
</evidence>
<dbReference type="GO" id="GO:0000978">
    <property type="term" value="F:RNA polymerase II cis-regulatory region sequence-specific DNA binding"/>
    <property type="evidence" value="ECO:0007669"/>
    <property type="project" value="TreeGrafter"/>
</dbReference>
<dbReference type="InterPro" id="IPR036638">
    <property type="entry name" value="HLH_DNA-bd_sf"/>
</dbReference>
<dbReference type="AlphaFoldDB" id="A0A819KLL0"/>
<dbReference type="Gene3D" id="4.10.280.10">
    <property type="entry name" value="Helix-loop-helix DNA-binding domain"/>
    <property type="match status" value="1"/>
</dbReference>
<dbReference type="EMBL" id="CAJOBG010001700">
    <property type="protein sequence ID" value="CAF3951475.1"/>
    <property type="molecule type" value="Genomic_DNA"/>
</dbReference>
<dbReference type="Pfam" id="PF01586">
    <property type="entry name" value="Basic"/>
    <property type="match status" value="1"/>
</dbReference>
<comment type="caution">
    <text evidence="12">The sequence shown here is derived from an EMBL/GenBank/DDBJ whole genome shotgun (WGS) entry which is preliminary data.</text>
</comment>
<dbReference type="SMART" id="SM00112">
    <property type="entry name" value="CA"/>
    <property type="match status" value="1"/>
</dbReference>
<dbReference type="GO" id="GO:0046983">
    <property type="term" value="F:protein dimerization activity"/>
    <property type="evidence" value="ECO:0007669"/>
    <property type="project" value="InterPro"/>
</dbReference>
<keyword evidence="13" id="KW-1185">Reference proteome</keyword>
<dbReference type="SUPFAM" id="SSF49313">
    <property type="entry name" value="Cadherin-like"/>
    <property type="match status" value="1"/>
</dbReference>
<proteinExistence type="predicted"/>
<dbReference type="Pfam" id="PF00028">
    <property type="entry name" value="Cadherin"/>
    <property type="match status" value="1"/>
</dbReference>
<evidence type="ECO:0000256" key="4">
    <source>
        <dbReference type="ARBA" id="ARBA00022837"/>
    </source>
</evidence>
<evidence type="ECO:0000256" key="6">
    <source>
        <dbReference type="ARBA" id="ARBA00023136"/>
    </source>
</evidence>
<evidence type="ECO:0000256" key="7">
    <source>
        <dbReference type="ARBA" id="ARBA00023242"/>
    </source>
</evidence>
<accession>A0A819KLL0</accession>
<dbReference type="Proteomes" id="UP000663866">
    <property type="component" value="Unassembled WGS sequence"/>
</dbReference>
<dbReference type="InterPro" id="IPR002126">
    <property type="entry name" value="Cadherin-like_dom"/>
</dbReference>
<dbReference type="GO" id="GO:0007517">
    <property type="term" value="P:muscle organ development"/>
    <property type="evidence" value="ECO:0007669"/>
    <property type="project" value="InterPro"/>
</dbReference>
<keyword evidence="4 8" id="KW-0106">Calcium</keyword>
<evidence type="ECO:0000259" key="11">
    <source>
        <dbReference type="PROSITE" id="PS50888"/>
    </source>
</evidence>
<dbReference type="GO" id="GO:0045663">
    <property type="term" value="P:positive regulation of myoblast differentiation"/>
    <property type="evidence" value="ECO:0007669"/>
    <property type="project" value="TreeGrafter"/>
</dbReference>
<evidence type="ECO:0000256" key="3">
    <source>
        <dbReference type="ARBA" id="ARBA00022737"/>
    </source>
</evidence>
<dbReference type="InterPro" id="IPR011598">
    <property type="entry name" value="bHLH_dom"/>
</dbReference>
<keyword evidence="7" id="KW-0539">Nucleus</keyword>
<dbReference type="SUPFAM" id="SSF81995">
    <property type="entry name" value="beta-sandwich domain of Sec23/24"/>
    <property type="match status" value="1"/>
</dbReference>
<organism evidence="12 13">
    <name type="scientific">Rotaria magnacalcarata</name>
    <dbReference type="NCBI Taxonomy" id="392030"/>
    <lineage>
        <taxon>Eukaryota</taxon>
        <taxon>Metazoa</taxon>
        <taxon>Spiralia</taxon>
        <taxon>Gnathifera</taxon>
        <taxon>Rotifera</taxon>
        <taxon>Eurotatoria</taxon>
        <taxon>Bdelloidea</taxon>
        <taxon>Philodinida</taxon>
        <taxon>Philodinidae</taxon>
        <taxon>Rotaria</taxon>
    </lineage>
</organism>
<dbReference type="GO" id="GO:0007156">
    <property type="term" value="P:homophilic cell adhesion via plasma membrane adhesion molecules"/>
    <property type="evidence" value="ECO:0007669"/>
    <property type="project" value="InterPro"/>
</dbReference>
<feature type="domain" description="BHLH" evidence="11">
    <location>
        <begin position="196"/>
        <end position="247"/>
    </location>
</feature>
<keyword evidence="6" id="KW-0472">Membrane</keyword>
<dbReference type="PROSITE" id="PS50268">
    <property type="entry name" value="CADHERIN_2"/>
    <property type="match status" value="1"/>
</dbReference>
<dbReference type="SUPFAM" id="SSF47459">
    <property type="entry name" value="HLH, helix-loop-helix DNA-binding domain"/>
    <property type="match status" value="1"/>
</dbReference>
<dbReference type="GO" id="GO:0005886">
    <property type="term" value="C:plasma membrane"/>
    <property type="evidence" value="ECO:0007669"/>
    <property type="project" value="InterPro"/>
</dbReference>
<keyword evidence="3" id="KW-0677">Repeat</keyword>
<feature type="compositionally biased region" description="Polar residues" evidence="9">
    <location>
        <begin position="153"/>
        <end position="168"/>
    </location>
</feature>
<evidence type="ECO:0000313" key="12">
    <source>
        <dbReference type="EMBL" id="CAF3951475.1"/>
    </source>
</evidence>
<evidence type="ECO:0000256" key="5">
    <source>
        <dbReference type="ARBA" id="ARBA00023125"/>
    </source>
</evidence>
<evidence type="ECO:0000256" key="9">
    <source>
        <dbReference type="SAM" id="MobiDB-lite"/>
    </source>
</evidence>
<protein>
    <submittedName>
        <fullName evidence="12">Uncharacterized protein</fullName>
    </submittedName>
</protein>
<dbReference type="FunFam" id="4.10.280.10:FF:000005">
    <property type="entry name" value="Myogenic factor"/>
    <property type="match status" value="1"/>
</dbReference>
<dbReference type="SMART" id="SM00520">
    <property type="entry name" value="BASIC"/>
    <property type="match status" value="1"/>
</dbReference>
<evidence type="ECO:0000256" key="8">
    <source>
        <dbReference type="PROSITE-ProRule" id="PRU00043"/>
    </source>
</evidence>
<dbReference type="GO" id="GO:0000981">
    <property type="term" value="F:DNA-binding transcription factor activity, RNA polymerase II-specific"/>
    <property type="evidence" value="ECO:0007669"/>
    <property type="project" value="TreeGrafter"/>
</dbReference>
<dbReference type="InterPro" id="IPR002546">
    <property type="entry name" value="MyoD_N"/>
</dbReference>
<dbReference type="PRINTS" id="PR00205">
    <property type="entry name" value="CADHERIN"/>
</dbReference>
<dbReference type="Pfam" id="PF00010">
    <property type="entry name" value="HLH"/>
    <property type="match status" value="1"/>
</dbReference>
<comment type="subcellular location">
    <subcellularLocation>
        <location evidence="2">Membrane</location>
    </subcellularLocation>
    <subcellularLocation>
        <location evidence="1">Nucleus</location>
    </subcellularLocation>
</comment>
<sequence length="653" mass="74901">MMTDFRTCQQQYADNSMASSSSSSSTTPISVSSYGAYFHPTLPYNTTTELDGQYSQFTSSYTSQFYQQQQQHQQQQQPSQSYDFDCTSSFVPHYSTLQPVNSSYTSFSSTSEQNPDKSLNYFYSSLPLQTTLSSSSTPESQSPSSHSCDDESNLTITPNKNDIHTGTSITTGSCDGTRRCLLWACKVCKRKTVTVDRRKAATMRERRRLRKVNEAFDTLKRRTCPNPSQRLPKVEILRNAIEYIESLEDLIRSSGINSRSLRHDLDNQKPNMNELLKPRSSTINYSEKHDNIPADYNSNSTTPPIYEMADNYTDVVLTHHHTRSSTISSLDCLSMIVESIDPNKLVNSSNGISNININIFYDYMLKAMWKLIYNLILFSTVSMTRTDRNKLSDRSYSIKSNRTYMIFVPKDVPIGYTEIIDTFDSSFCLRCPTNKTVSHQHNLPFEILLLPNDNCTLYLHIIHLFDQKSIPKYTIQQQLTRVENITINIQLSVNIVDVNDHVPMFGNEFYHFIVKENARPGTYIGHVQAYNPFIFSTSKISYILHGTDLKHSDNKTMFRIDKYTGDIFLFDCKLDYETKREYTIMVEARVYEDNETATQIPLSSFVDIIITVEDINDEKLQIIFTMPDNNNNENSVKIMNISKPQLSKGLSNR</sequence>
<dbReference type="CDD" id="cd19699">
    <property type="entry name" value="bHLH_TS_dMYOD_like"/>
    <property type="match status" value="1"/>
</dbReference>
<dbReference type="InterPro" id="IPR015919">
    <property type="entry name" value="Cadherin-like_sf"/>
</dbReference>
<keyword evidence="5" id="KW-0238">DNA-binding</keyword>
<evidence type="ECO:0000256" key="2">
    <source>
        <dbReference type="ARBA" id="ARBA00004370"/>
    </source>
</evidence>
<evidence type="ECO:0000313" key="13">
    <source>
        <dbReference type="Proteomes" id="UP000663866"/>
    </source>
</evidence>
<reference evidence="12" key="1">
    <citation type="submission" date="2021-02" db="EMBL/GenBank/DDBJ databases">
        <authorList>
            <person name="Nowell W R."/>
        </authorList>
    </citation>
    <scope>NUCLEOTIDE SEQUENCE</scope>
</reference>
<feature type="domain" description="Cadherin" evidence="10">
    <location>
        <begin position="506"/>
        <end position="624"/>
    </location>
</feature>
<name>A0A819KLL0_9BILA</name>
<dbReference type="PROSITE" id="PS50888">
    <property type="entry name" value="BHLH"/>
    <property type="match status" value="1"/>
</dbReference>
<dbReference type="InterPro" id="IPR039704">
    <property type="entry name" value="Myogenic_factor"/>
</dbReference>
<dbReference type="CDD" id="cd11304">
    <property type="entry name" value="Cadherin_repeat"/>
    <property type="match status" value="1"/>
</dbReference>
<dbReference type="PROSITE" id="PS00232">
    <property type="entry name" value="CADHERIN_1"/>
    <property type="match status" value="1"/>
</dbReference>
<dbReference type="PANTHER" id="PTHR11534:SF9">
    <property type="entry name" value="MYOGENIC-DETERMINATION PROTEIN"/>
    <property type="match status" value="1"/>
</dbReference>
<gene>
    <name evidence="12" type="ORF">OVN521_LOCUS12267</name>
</gene>
<dbReference type="InterPro" id="IPR020894">
    <property type="entry name" value="Cadherin_CS"/>
</dbReference>
<feature type="region of interest" description="Disordered" evidence="9">
    <location>
        <begin position="132"/>
        <end position="168"/>
    </location>
</feature>
<feature type="compositionally biased region" description="Low complexity" evidence="9">
    <location>
        <begin position="132"/>
        <end position="146"/>
    </location>
</feature>
<dbReference type="PANTHER" id="PTHR11534">
    <property type="entry name" value="MYOGENIC FACTOR"/>
    <property type="match status" value="1"/>
</dbReference>
<dbReference type="GO" id="GO:0005634">
    <property type="term" value="C:nucleus"/>
    <property type="evidence" value="ECO:0007669"/>
    <property type="project" value="UniProtKB-SubCell"/>
</dbReference>
<dbReference type="GO" id="GO:0005509">
    <property type="term" value="F:calcium ion binding"/>
    <property type="evidence" value="ECO:0007669"/>
    <property type="project" value="UniProtKB-UniRule"/>
</dbReference>